<feature type="region of interest" description="Disordered" evidence="1">
    <location>
        <begin position="143"/>
        <end position="162"/>
    </location>
</feature>
<organism evidence="2 3">
    <name type="scientific">Mycobacterium aquaticum</name>
    <dbReference type="NCBI Taxonomy" id="1927124"/>
    <lineage>
        <taxon>Bacteria</taxon>
        <taxon>Bacillati</taxon>
        <taxon>Actinomycetota</taxon>
        <taxon>Actinomycetes</taxon>
        <taxon>Mycobacteriales</taxon>
        <taxon>Mycobacteriaceae</taxon>
        <taxon>Mycobacterium</taxon>
    </lineage>
</organism>
<comment type="caution">
    <text evidence="2">The sequence shown here is derived from an EMBL/GenBank/DDBJ whole genome shotgun (WGS) entry which is preliminary data.</text>
</comment>
<dbReference type="SUPFAM" id="SSF50969">
    <property type="entry name" value="YVTN repeat-like/Quinoprotein amine dehydrogenase"/>
    <property type="match status" value="1"/>
</dbReference>
<sequence length="430" mass="46051">MIVALAVSLAVVVAIVAVVLWTRRDPDEAAPTPQLIGFSLDRTPVDRWRITTSADLGLPDDVSIGKSFGSSGDRAYFVTECGSRCGGGFVYGVDLRSGARLFTPVLLDGSDDHTCHLNGPSAAICLSGKRVWVVDLERGSVSHSGDTDLQEDGVDGPIVKSVGNPRGETRLVATVPGKGVYGVGSTAQLTWFVPGSGQLVLLPPTVTDAAPLTLATQIPTPDAPRYRVFSVVDGTEKTPKPPDGTTLHRAVVYPGGFAYQYEAGATAGVLFYNTAGALQAQHELKGYNLLDNIAVPVVLDQPVFRVYAPDGQQRLELPAADALYRAPQFRVVGNDLYVESGQAWQQWNLQTGQAGATCPLDFTHFVGSDGRIVLSEEYHGYTRDVIAVDTANCQERWRITVDGRDDVVEQVGTALIHRTAHELAALRQPS</sequence>
<dbReference type="InterPro" id="IPR011044">
    <property type="entry name" value="Quino_amine_DH_bsu"/>
</dbReference>
<evidence type="ECO:0000313" key="2">
    <source>
        <dbReference type="EMBL" id="ORA38228.1"/>
    </source>
</evidence>
<reference evidence="2 3" key="1">
    <citation type="submission" date="2017-02" db="EMBL/GenBank/DDBJ databases">
        <title>The new phylogeny of genus Mycobacterium.</title>
        <authorList>
            <person name="Tortoli E."/>
            <person name="Trovato A."/>
            <person name="Cirillo D.M."/>
        </authorList>
    </citation>
    <scope>NUCLEOTIDE SEQUENCE [LARGE SCALE GENOMIC DNA]</scope>
    <source>
        <strain evidence="2 3">RW6</strain>
    </source>
</reference>
<dbReference type="AlphaFoldDB" id="A0A1X0B815"/>
<evidence type="ECO:0000313" key="3">
    <source>
        <dbReference type="Proteomes" id="UP000192448"/>
    </source>
</evidence>
<dbReference type="EMBL" id="MVHF01000004">
    <property type="protein sequence ID" value="ORA38228.1"/>
    <property type="molecule type" value="Genomic_DNA"/>
</dbReference>
<dbReference type="STRING" id="1927124.BST13_06485"/>
<proteinExistence type="predicted"/>
<dbReference type="Proteomes" id="UP000192448">
    <property type="component" value="Unassembled WGS sequence"/>
</dbReference>
<accession>A0A1X0B815</accession>
<keyword evidence="3" id="KW-1185">Reference proteome</keyword>
<gene>
    <name evidence="2" type="ORF">BST13_06485</name>
</gene>
<name>A0A1X0B815_9MYCO</name>
<protein>
    <submittedName>
        <fullName evidence="2">Uncharacterized protein</fullName>
    </submittedName>
</protein>
<evidence type="ECO:0000256" key="1">
    <source>
        <dbReference type="SAM" id="MobiDB-lite"/>
    </source>
</evidence>